<dbReference type="SUPFAM" id="SSF63418">
    <property type="entry name" value="MurE/MurF N-terminal domain"/>
    <property type="match status" value="1"/>
</dbReference>
<protein>
    <recommendedName>
        <fullName evidence="8">UDP-N-acetylmuramoyl-tripeptide--D-alanyl-D-alanine ligase</fullName>
    </recommendedName>
</protein>
<dbReference type="Pfam" id="PF08245">
    <property type="entry name" value="Mur_ligase_M"/>
    <property type="match status" value="1"/>
</dbReference>
<accession>A0ABW9QTD5</accession>
<evidence type="ECO:0000259" key="4">
    <source>
        <dbReference type="Pfam" id="PF01225"/>
    </source>
</evidence>
<gene>
    <name evidence="6" type="ORF">GHK86_07555</name>
</gene>
<dbReference type="InterPro" id="IPR036565">
    <property type="entry name" value="Mur-like_cat_sf"/>
</dbReference>
<dbReference type="SUPFAM" id="SSF53623">
    <property type="entry name" value="MurD-like peptide ligases, catalytic domain"/>
    <property type="match status" value="1"/>
</dbReference>
<dbReference type="InterPro" id="IPR000713">
    <property type="entry name" value="Mur_ligase_N"/>
</dbReference>
<evidence type="ECO:0000256" key="3">
    <source>
        <dbReference type="ARBA" id="ARBA00022840"/>
    </source>
</evidence>
<dbReference type="InterPro" id="IPR051046">
    <property type="entry name" value="MurCDEF_CellWall_CoF430Synth"/>
</dbReference>
<name>A0ABW9QTD5_9ACTN</name>
<comment type="caution">
    <text evidence="6">The sequence shown here is derived from an EMBL/GenBank/DDBJ whole genome shotgun (WGS) entry which is preliminary data.</text>
</comment>
<dbReference type="Gene3D" id="3.40.1190.10">
    <property type="entry name" value="Mur-like, catalytic domain"/>
    <property type="match status" value="1"/>
</dbReference>
<feature type="domain" description="Mur ligase N-terminal catalytic" evidence="4">
    <location>
        <begin position="31"/>
        <end position="99"/>
    </location>
</feature>
<reference evidence="6 7" key="1">
    <citation type="submission" date="2019-11" db="EMBL/GenBank/DDBJ databases">
        <title>Acidiferrimicrobium australis gen. nov., sp. nov., an acidophilic and obligately heterotrophic, member of the Actinobacteria that catalyses dissimilatory oxido- reduction of iron isolated from metal-rich acidic water in Chile.</title>
        <authorList>
            <person name="Gonzalez D."/>
            <person name="Huber K."/>
            <person name="Hedrich S."/>
            <person name="Rojas-Villalobos C."/>
            <person name="Quatrini R."/>
            <person name="Dinamarca M.A."/>
            <person name="Schwarz A."/>
            <person name="Canales C."/>
            <person name="Nancucheo I."/>
        </authorList>
    </citation>
    <scope>NUCLEOTIDE SEQUENCE [LARGE SCALE GENOMIC DNA]</scope>
    <source>
        <strain evidence="6 7">USS-CCA1</strain>
    </source>
</reference>
<evidence type="ECO:0000313" key="7">
    <source>
        <dbReference type="Proteomes" id="UP000437736"/>
    </source>
</evidence>
<keyword evidence="3" id="KW-0067">ATP-binding</keyword>
<evidence type="ECO:0000256" key="2">
    <source>
        <dbReference type="ARBA" id="ARBA00022741"/>
    </source>
</evidence>
<evidence type="ECO:0000259" key="5">
    <source>
        <dbReference type="Pfam" id="PF08245"/>
    </source>
</evidence>
<evidence type="ECO:0000313" key="6">
    <source>
        <dbReference type="EMBL" id="MST32577.1"/>
    </source>
</evidence>
<feature type="domain" description="Mur ligase central" evidence="5">
    <location>
        <begin position="112"/>
        <end position="227"/>
    </location>
</feature>
<keyword evidence="1" id="KW-0436">Ligase</keyword>
<keyword evidence="2" id="KW-0547">Nucleotide-binding</keyword>
<evidence type="ECO:0000256" key="1">
    <source>
        <dbReference type="ARBA" id="ARBA00022598"/>
    </source>
</evidence>
<organism evidence="6 7">
    <name type="scientific">Acidiferrimicrobium australe</name>
    <dbReference type="NCBI Taxonomy" id="2664430"/>
    <lineage>
        <taxon>Bacteria</taxon>
        <taxon>Bacillati</taxon>
        <taxon>Actinomycetota</taxon>
        <taxon>Acidimicrobiia</taxon>
        <taxon>Acidimicrobiales</taxon>
        <taxon>Acidimicrobiaceae</taxon>
        <taxon>Acidiferrimicrobium</taxon>
    </lineage>
</organism>
<proteinExistence type="predicted"/>
<feature type="non-terminal residue" evidence="6">
    <location>
        <position position="253"/>
    </location>
</feature>
<dbReference type="InterPro" id="IPR013221">
    <property type="entry name" value="Mur_ligase_cen"/>
</dbReference>
<dbReference type="InterPro" id="IPR035911">
    <property type="entry name" value="MurE/MurF_N"/>
</dbReference>
<sequence length="253" mass="26815">MDPVRLAELVQIVGGTPAGRFDPEGVVEAATIHSERIHRASLFFALSGTRTDGHRFVGDAFANGAAAAVVARGRVGELAAAGPLVEVDDPRSALQALAAWWRRRLRAEVVAVVGSNGKTVTKDALVHFAGYGRRIYGSPGTYNSQIGVPLAVLACPRDCDVAVIEAAVTEPGEMARLEEVVRPDHVVVTNLGTRWSSHFADRAGQAAELLRMAARLGDRSWLLVGEDAPELAAAPPGAARRLVTDDSADLPRF</sequence>
<dbReference type="Pfam" id="PF01225">
    <property type="entry name" value="Mur_ligase"/>
    <property type="match status" value="1"/>
</dbReference>
<dbReference type="PANTHER" id="PTHR43024:SF1">
    <property type="entry name" value="UDP-N-ACETYLMURAMOYL-TRIPEPTIDE--D-ALANYL-D-ALANINE LIGASE"/>
    <property type="match status" value="1"/>
</dbReference>
<dbReference type="Gene3D" id="3.40.1390.10">
    <property type="entry name" value="MurE/MurF, N-terminal domain"/>
    <property type="match status" value="1"/>
</dbReference>
<dbReference type="Proteomes" id="UP000437736">
    <property type="component" value="Unassembled WGS sequence"/>
</dbReference>
<dbReference type="EMBL" id="WJHE01000334">
    <property type="protein sequence ID" value="MST32577.1"/>
    <property type="molecule type" value="Genomic_DNA"/>
</dbReference>
<keyword evidence="7" id="KW-1185">Reference proteome</keyword>
<dbReference type="PANTHER" id="PTHR43024">
    <property type="entry name" value="UDP-N-ACETYLMURAMOYL-TRIPEPTIDE--D-ALANYL-D-ALANINE LIGASE"/>
    <property type="match status" value="1"/>
</dbReference>
<evidence type="ECO:0008006" key="8">
    <source>
        <dbReference type="Google" id="ProtNLM"/>
    </source>
</evidence>